<feature type="transmembrane region" description="Helical" evidence="2">
    <location>
        <begin position="99"/>
        <end position="120"/>
    </location>
</feature>
<dbReference type="EMBL" id="JAOCDZ010000032">
    <property type="protein sequence ID" value="MDH0739955.1"/>
    <property type="molecule type" value="Genomic_DNA"/>
</dbReference>
<dbReference type="Proteomes" id="UP001161094">
    <property type="component" value="Unassembled WGS sequence"/>
</dbReference>
<sequence length="312" mass="31348">MTAASASATAVLPRRRPWAGLLLGFGMGGFFDGILLHQILQWHHLLSGIGAGGGSSPLADLRVQVVADGVFHALMYAVAAAGLWSLYRSRGASAPPRRALLASFLVGFGAWHVIDAVLSHWLIGLHRLRMDVPDPLPWELGWLGVFGVLPLAAGLLLGRRDPPGAGGAGHGSGGGSGGGSDSGPGGGSGRASGLGAQKPAGRLAAVLAVTITTAAALNIYPLSAPAQDTSVVVLRPGASAAHLLAALDGTPARIMWSDASGGVWVLADAPGATLLSLFNAGALYVSGAGAPAGCSAWVATPSSPRAQERRLL</sequence>
<comment type="caution">
    <text evidence="3">The sequence shown here is derived from an EMBL/GenBank/DDBJ whole genome shotgun (WGS) entry which is preliminary data.</text>
</comment>
<dbReference type="AlphaFoldDB" id="A0AA42LUP5"/>
<evidence type="ECO:0000313" key="4">
    <source>
        <dbReference type="Proteomes" id="UP001161094"/>
    </source>
</evidence>
<dbReference type="InterPro" id="IPR018719">
    <property type="entry name" value="DUF2243_membrane"/>
</dbReference>
<name>A0AA42LUP5_9BURK</name>
<proteinExistence type="predicted"/>
<evidence type="ECO:0000313" key="3">
    <source>
        <dbReference type="EMBL" id="MDH0739955.1"/>
    </source>
</evidence>
<keyword evidence="2" id="KW-0812">Transmembrane</keyword>
<keyword evidence="2" id="KW-1133">Transmembrane helix</keyword>
<evidence type="ECO:0000256" key="2">
    <source>
        <dbReference type="SAM" id="Phobius"/>
    </source>
</evidence>
<dbReference type="Pfam" id="PF10002">
    <property type="entry name" value="DUF2243"/>
    <property type="match status" value="1"/>
</dbReference>
<dbReference type="RefSeq" id="WP_279997458.1">
    <property type="nucleotide sequence ID" value="NZ_JAOCDZ010000032.1"/>
</dbReference>
<feature type="compositionally biased region" description="Gly residues" evidence="1">
    <location>
        <begin position="164"/>
        <end position="192"/>
    </location>
</feature>
<feature type="transmembrane region" description="Helical" evidence="2">
    <location>
        <begin position="140"/>
        <end position="158"/>
    </location>
</feature>
<evidence type="ECO:0000256" key="1">
    <source>
        <dbReference type="SAM" id="MobiDB-lite"/>
    </source>
</evidence>
<feature type="region of interest" description="Disordered" evidence="1">
    <location>
        <begin position="164"/>
        <end position="194"/>
    </location>
</feature>
<reference evidence="3" key="1">
    <citation type="submission" date="2022-09" db="EMBL/GenBank/DDBJ databases">
        <title>Intensive care unit water sources are persistently colonized with multi-drug resistant bacteria and are the site of extensive horizontal gene transfer of antibiotic resistance genes.</title>
        <authorList>
            <person name="Diorio-Toth L."/>
        </authorList>
    </citation>
    <scope>NUCLEOTIDE SEQUENCE</scope>
    <source>
        <strain evidence="3">GD03843</strain>
    </source>
</reference>
<gene>
    <name evidence="3" type="ORF">N5D93_29430</name>
</gene>
<feature type="transmembrane region" description="Helical" evidence="2">
    <location>
        <begin position="69"/>
        <end position="87"/>
    </location>
</feature>
<accession>A0AA42LUP5</accession>
<protein>
    <submittedName>
        <fullName evidence="3">DUF2243 domain-containing protein</fullName>
    </submittedName>
</protein>
<feature type="transmembrane region" description="Helical" evidence="2">
    <location>
        <begin position="21"/>
        <end position="40"/>
    </location>
</feature>
<organism evidence="3 4">
    <name type="scientific">Achromobacter spanius</name>
    <dbReference type="NCBI Taxonomy" id="217203"/>
    <lineage>
        <taxon>Bacteria</taxon>
        <taxon>Pseudomonadati</taxon>
        <taxon>Pseudomonadota</taxon>
        <taxon>Betaproteobacteria</taxon>
        <taxon>Burkholderiales</taxon>
        <taxon>Alcaligenaceae</taxon>
        <taxon>Achromobacter</taxon>
    </lineage>
</organism>
<keyword evidence="2" id="KW-0472">Membrane</keyword>